<feature type="region of interest" description="Disordered" evidence="2">
    <location>
        <begin position="1"/>
        <end position="21"/>
    </location>
</feature>
<dbReference type="SUPFAM" id="SSF48264">
    <property type="entry name" value="Cytochrome P450"/>
    <property type="match status" value="1"/>
</dbReference>
<dbReference type="InterPro" id="IPR002397">
    <property type="entry name" value="Cyt_P450_B"/>
</dbReference>
<evidence type="ECO:0000313" key="6">
    <source>
        <dbReference type="Proteomes" id="UP000629870"/>
    </source>
</evidence>
<dbReference type="Pfam" id="PF00067">
    <property type="entry name" value="p450"/>
    <property type="match status" value="1"/>
</dbReference>
<dbReference type="OrthoDB" id="9801155at2"/>
<gene>
    <name evidence="4" type="ORF">FHR04_00440</name>
    <name evidence="3" type="ORF">HNQ04_000606</name>
</gene>
<reference evidence="4 5" key="1">
    <citation type="submission" date="2019-06" db="EMBL/GenBank/DDBJ databases">
        <title>Genome sequence of Deinococcus radiopugnans ATCC 19172.</title>
        <authorList>
            <person name="Maclea K.S."/>
            <person name="Maynard C.R."/>
        </authorList>
    </citation>
    <scope>NUCLEOTIDE SEQUENCE [LARGE SCALE GENOMIC DNA]</scope>
    <source>
        <strain evidence="4 5">ATCC 19172</strain>
    </source>
</reference>
<organism evidence="4 5">
    <name type="scientific">Deinococcus radiopugnans ATCC 19172</name>
    <dbReference type="NCBI Taxonomy" id="585398"/>
    <lineage>
        <taxon>Bacteria</taxon>
        <taxon>Thermotogati</taxon>
        <taxon>Deinococcota</taxon>
        <taxon>Deinococci</taxon>
        <taxon>Deinococcales</taxon>
        <taxon>Deinococcaceae</taxon>
        <taxon>Deinococcus</taxon>
    </lineage>
</organism>
<dbReference type="PANTHER" id="PTHR46696:SF6">
    <property type="entry name" value="P450, PUTATIVE (EUROFUNG)-RELATED"/>
    <property type="match status" value="1"/>
</dbReference>
<dbReference type="Proteomes" id="UP000629870">
    <property type="component" value="Unassembled WGS sequence"/>
</dbReference>
<dbReference type="AlphaFoldDB" id="A0A5C4YBX8"/>
<dbReference type="RefSeq" id="WP_139399836.1">
    <property type="nucleotide sequence ID" value="NZ_JACHEW010000002.1"/>
</dbReference>
<dbReference type="GO" id="GO:0020037">
    <property type="term" value="F:heme binding"/>
    <property type="evidence" value="ECO:0007669"/>
    <property type="project" value="InterPro"/>
</dbReference>
<dbReference type="GO" id="GO:0004497">
    <property type="term" value="F:monooxygenase activity"/>
    <property type="evidence" value="ECO:0007669"/>
    <property type="project" value="InterPro"/>
</dbReference>
<protein>
    <submittedName>
        <fullName evidence="4">Cytochrome P450</fullName>
    </submittedName>
</protein>
<dbReference type="PANTHER" id="PTHR46696">
    <property type="entry name" value="P450, PUTATIVE (EUROFUNG)-RELATED"/>
    <property type="match status" value="1"/>
</dbReference>
<evidence type="ECO:0000256" key="1">
    <source>
        <dbReference type="ARBA" id="ARBA00010617"/>
    </source>
</evidence>
<dbReference type="Proteomes" id="UP000313988">
    <property type="component" value="Unassembled WGS sequence"/>
</dbReference>
<evidence type="ECO:0000313" key="5">
    <source>
        <dbReference type="Proteomes" id="UP000313988"/>
    </source>
</evidence>
<sequence>MPAPPLQDRDPRREYDQARQTCPVQRQAGKVIVYGHPEVTEVVTQPELFSSAVSRFRQLPNGLDGAEHQQWRALTDPYLMDPENLREVEHLARQVMREVLGGLTLPATVEAVSDLGARYAVRVQLRWLGWQADLEGQLLDWVQENRRASRSGDHAWTGRVAEAFDAIIRGELARRRGQERDDVTARLMNEQGSGRPLQDEALVSVLRNWTSGDLGSLALCAGVIVAFLAEHAEVQARLRAGVTTQEFDAALDEILRMDDPFVANRRVALRDTRLGGVAVARGEVVQVNWTAANRDPRVFADPDAFCPAKHAPDNLVYGLGPHACPGRALSTLELHVFTEELLRATHSVTWAAASTRELPPGGGYATVVVRLA</sequence>
<comment type="similarity">
    <text evidence="1">Belongs to the cytochrome P450 family.</text>
</comment>
<feature type="compositionally biased region" description="Basic and acidic residues" evidence="2">
    <location>
        <begin position="7"/>
        <end position="17"/>
    </location>
</feature>
<proteinExistence type="inferred from homology"/>
<evidence type="ECO:0000313" key="3">
    <source>
        <dbReference type="EMBL" id="MBB6015377.1"/>
    </source>
</evidence>
<dbReference type="GO" id="GO:0016705">
    <property type="term" value="F:oxidoreductase activity, acting on paired donors, with incorporation or reduction of molecular oxygen"/>
    <property type="evidence" value="ECO:0007669"/>
    <property type="project" value="InterPro"/>
</dbReference>
<evidence type="ECO:0000256" key="2">
    <source>
        <dbReference type="SAM" id="MobiDB-lite"/>
    </source>
</evidence>
<accession>A0A5C4YBX8</accession>
<dbReference type="InterPro" id="IPR001128">
    <property type="entry name" value="Cyt_P450"/>
</dbReference>
<reference evidence="3 6" key="2">
    <citation type="submission" date="2020-08" db="EMBL/GenBank/DDBJ databases">
        <title>Genomic Encyclopedia of Type Strains, Phase IV (KMG-IV): sequencing the most valuable type-strain genomes for metagenomic binning, comparative biology and taxonomic classification.</title>
        <authorList>
            <person name="Goeker M."/>
        </authorList>
    </citation>
    <scope>NUCLEOTIDE SEQUENCE [LARGE SCALE GENOMIC DNA]</scope>
    <source>
        <strain evidence="3 6">DSM 12027</strain>
    </source>
</reference>
<dbReference type="InterPro" id="IPR036396">
    <property type="entry name" value="Cyt_P450_sf"/>
</dbReference>
<evidence type="ECO:0000313" key="4">
    <source>
        <dbReference type="EMBL" id="TNM72934.1"/>
    </source>
</evidence>
<keyword evidence="6" id="KW-1185">Reference proteome</keyword>
<dbReference type="Gene3D" id="1.10.630.10">
    <property type="entry name" value="Cytochrome P450"/>
    <property type="match status" value="1"/>
</dbReference>
<dbReference type="EMBL" id="VDMO01000001">
    <property type="protein sequence ID" value="TNM72934.1"/>
    <property type="molecule type" value="Genomic_DNA"/>
</dbReference>
<dbReference type="EMBL" id="JACHEW010000002">
    <property type="protein sequence ID" value="MBB6015377.1"/>
    <property type="molecule type" value="Genomic_DNA"/>
</dbReference>
<comment type="caution">
    <text evidence="4">The sequence shown here is derived from an EMBL/GenBank/DDBJ whole genome shotgun (WGS) entry which is preliminary data.</text>
</comment>
<dbReference type="PRINTS" id="PR00359">
    <property type="entry name" value="BP450"/>
</dbReference>
<dbReference type="GO" id="GO:0005506">
    <property type="term" value="F:iron ion binding"/>
    <property type="evidence" value="ECO:0007669"/>
    <property type="project" value="InterPro"/>
</dbReference>
<name>A0A5C4YBX8_9DEIO</name>